<proteinExistence type="predicted"/>
<sequence>MKLNSGTEIKSVEFTDVNTNKKILLFERIGSRCHFRDTIRYENYFVRLRLDWGDIDKYGEPVLDADIWTEVNEKKVFKKKGVWHHTRKEIDTKTDQWKYIFKFKSLELHITTKKTIAKFLTAKAKITNSLAINYRKKQGSFKK</sequence>
<dbReference type="AlphaFoldDB" id="A0A0G0D090"/>
<organism evidence="1 2">
    <name type="scientific">Candidatus Roizmanbacteria bacterium GW2011_GWA2_35_8</name>
    <dbReference type="NCBI Taxonomy" id="1618479"/>
    <lineage>
        <taxon>Bacteria</taxon>
        <taxon>Candidatus Roizmaniibacteriota</taxon>
    </lineage>
</organism>
<dbReference type="EMBL" id="LBQX01000015">
    <property type="protein sequence ID" value="KKP86738.1"/>
    <property type="molecule type" value="Genomic_DNA"/>
</dbReference>
<dbReference type="Proteomes" id="UP000034536">
    <property type="component" value="Unassembled WGS sequence"/>
</dbReference>
<reference evidence="1 2" key="1">
    <citation type="journal article" date="2015" name="Nature">
        <title>rRNA introns, odd ribosomes, and small enigmatic genomes across a large radiation of phyla.</title>
        <authorList>
            <person name="Brown C.T."/>
            <person name="Hug L.A."/>
            <person name="Thomas B.C."/>
            <person name="Sharon I."/>
            <person name="Castelle C.J."/>
            <person name="Singh A."/>
            <person name="Wilkins M.J."/>
            <person name="Williams K.H."/>
            <person name="Banfield J.F."/>
        </authorList>
    </citation>
    <scope>NUCLEOTIDE SEQUENCE [LARGE SCALE GENOMIC DNA]</scope>
</reference>
<gene>
    <name evidence="1" type="ORF">UR89_C0015G0001</name>
</gene>
<accession>A0A0G0D090</accession>
<name>A0A0G0D090_9BACT</name>
<protein>
    <submittedName>
        <fullName evidence="1">Uncharacterized protein</fullName>
    </submittedName>
</protein>
<evidence type="ECO:0000313" key="2">
    <source>
        <dbReference type="Proteomes" id="UP000034536"/>
    </source>
</evidence>
<comment type="caution">
    <text evidence="1">The sequence shown here is derived from an EMBL/GenBank/DDBJ whole genome shotgun (WGS) entry which is preliminary data.</text>
</comment>
<evidence type="ECO:0000313" key="1">
    <source>
        <dbReference type="EMBL" id="KKP86738.1"/>
    </source>
</evidence>